<dbReference type="InterPro" id="IPR054239">
    <property type="entry name" value="DUF6966"/>
</dbReference>
<evidence type="ECO:0000313" key="2">
    <source>
        <dbReference type="EMBL" id="AWH84708.1"/>
    </source>
</evidence>
<evidence type="ECO:0000259" key="1">
    <source>
        <dbReference type="Pfam" id="PF22294"/>
    </source>
</evidence>
<sequence>MSIKEHCVKIYELLKEAGESGWSNGFRGLIAELEANENISVYRKIISIYGGAGSFNDLVLYKNGAVCSEENNELDRLRNGLYNKIAEKWT</sequence>
<accession>A0A2S1QWB8</accession>
<evidence type="ECO:0000313" key="3">
    <source>
        <dbReference type="Proteomes" id="UP000244929"/>
    </source>
</evidence>
<dbReference type="KEGG" id="falb:HYN59_06050"/>
<reference evidence="2 3" key="1">
    <citation type="submission" date="2018-04" db="EMBL/GenBank/DDBJ databases">
        <title>Genome sequencing of Flavobacterium sp. HYN0059.</title>
        <authorList>
            <person name="Yi H."/>
            <person name="Baek C."/>
        </authorList>
    </citation>
    <scope>NUCLEOTIDE SEQUENCE [LARGE SCALE GENOMIC DNA]</scope>
    <source>
        <strain evidence="2 3">HYN0059</strain>
    </source>
</reference>
<name>A0A2S1QWB8_9FLAO</name>
<dbReference type="OrthoDB" id="1449298at2"/>
<organism evidence="2 3">
    <name type="scientific">Flavobacterium album</name>
    <dbReference type="NCBI Taxonomy" id="2175091"/>
    <lineage>
        <taxon>Bacteria</taxon>
        <taxon>Pseudomonadati</taxon>
        <taxon>Bacteroidota</taxon>
        <taxon>Flavobacteriia</taxon>
        <taxon>Flavobacteriales</taxon>
        <taxon>Flavobacteriaceae</taxon>
        <taxon>Flavobacterium</taxon>
    </lineage>
</organism>
<dbReference type="RefSeq" id="WP_108777414.1">
    <property type="nucleotide sequence ID" value="NZ_CP029186.1"/>
</dbReference>
<feature type="domain" description="DUF6966" evidence="1">
    <location>
        <begin position="16"/>
        <end position="67"/>
    </location>
</feature>
<keyword evidence="3" id="KW-1185">Reference proteome</keyword>
<gene>
    <name evidence="2" type="ORF">HYN59_06050</name>
</gene>
<dbReference type="AlphaFoldDB" id="A0A2S1QWB8"/>
<dbReference type="Proteomes" id="UP000244929">
    <property type="component" value="Chromosome"/>
</dbReference>
<protein>
    <recommendedName>
        <fullName evidence="1">DUF6966 domain-containing protein</fullName>
    </recommendedName>
</protein>
<proteinExistence type="predicted"/>
<dbReference type="Pfam" id="PF22294">
    <property type="entry name" value="DUF6966"/>
    <property type="match status" value="1"/>
</dbReference>
<dbReference type="EMBL" id="CP029186">
    <property type="protein sequence ID" value="AWH84708.1"/>
    <property type="molecule type" value="Genomic_DNA"/>
</dbReference>